<reference evidence="2" key="1">
    <citation type="journal article" date="2014" name="Int. J. Syst. Evol. Microbiol.">
        <title>Complete genome sequence of Corynebacterium casei LMG S-19264T (=DSM 44701T), isolated from a smear-ripened cheese.</title>
        <authorList>
            <consortium name="US DOE Joint Genome Institute (JGI-PGF)"/>
            <person name="Walter F."/>
            <person name="Albersmeier A."/>
            <person name="Kalinowski J."/>
            <person name="Ruckert C."/>
        </authorList>
    </citation>
    <scope>NUCLEOTIDE SEQUENCE</scope>
    <source>
        <strain evidence="2">CGMCC 4.7306</strain>
    </source>
</reference>
<dbReference type="Gene3D" id="1.50.10.10">
    <property type="match status" value="2"/>
</dbReference>
<dbReference type="EMBL" id="BMMZ01000002">
    <property type="protein sequence ID" value="GGL54763.1"/>
    <property type="molecule type" value="Genomic_DNA"/>
</dbReference>
<dbReference type="AlphaFoldDB" id="A0A917S4F6"/>
<dbReference type="GO" id="GO:0009311">
    <property type="term" value="P:oligosaccharide metabolic process"/>
    <property type="evidence" value="ECO:0007669"/>
    <property type="project" value="InterPro"/>
</dbReference>
<feature type="domain" description="Mannosylglycerate hydrolase MGH1-like glycoside hydrolase" evidence="1">
    <location>
        <begin position="440"/>
        <end position="539"/>
    </location>
</feature>
<reference evidence="2" key="2">
    <citation type="submission" date="2020-09" db="EMBL/GenBank/DDBJ databases">
        <authorList>
            <person name="Sun Q."/>
            <person name="Zhou Y."/>
        </authorList>
    </citation>
    <scope>NUCLEOTIDE SEQUENCE</scope>
    <source>
        <strain evidence="2">CGMCC 4.7306</strain>
    </source>
</reference>
<evidence type="ECO:0000259" key="1">
    <source>
        <dbReference type="Pfam" id="PF22422"/>
    </source>
</evidence>
<dbReference type="SUPFAM" id="SSF48208">
    <property type="entry name" value="Six-hairpin glycosidases"/>
    <property type="match status" value="1"/>
</dbReference>
<dbReference type="InterPro" id="IPR004888">
    <property type="entry name" value="Glycoside_hydrolase_63"/>
</dbReference>
<dbReference type="PANTHER" id="PTHR10412:SF10">
    <property type="entry name" value="GLYCOSYL HYDROLASE FAMILY 63 C-TERMINAL DOMAIN-CONTAINING PROTEIN"/>
    <property type="match status" value="1"/>
</dbReference>
<dbReference type="Proteomes" id="UP000613840">
    <property type="component" value="Unassembled WGS sequence"/>
</dbReference>
<accession>A0A917S4F6</accession>
<dbReference type="Pfam" id="PF22422">
    <property type="entry name" value="MGH1-like_GH"/>
    <property type="match status" value="1"/>
</dbReference>
<comment type="caution">
    <text evidence="2">The sequence shown here is derived from an EMBL/GenBank/DDBJ whole genome shotgun (WGS) entry which is preliminary data.</text>
</comment>
<dbReference type="GO" id="GO:0004573">
    <property type="term" value="F:Glc3Man9GlcNAc2 oligosaccharide glucosidase activity"/>
    <property type="evidence" value="ECO:0007669"/>
    <property type="project" value="InterPro"/>
</dbReference>
<dbReference type="InterPro" id="IPR008928">
    <property type="entry name" value="6-hairpin_glycosidase_sf"/>
</dbReference>
<proteinExistence type="predicted"/>
<organism evidence="2 3">
    <name type="scientific">Microlunatus endophyticus</name>
    <dbReference type="NCBI Taxonomy" id="1716077"/>
    <lineage>
        <taxon>Bacteria</taxon>
        <taxon>Bacillati</taxon>
        <taxon>Actinomycetota</taxon>
        <taxon>Actinomycetes</taxon>
        <taxon>Propionibacteriales</taxon>
        <taxon>Propionibacteriaceae</taxon>
        <taxon>Microlunatus</taxon>
    </lineage>
</organism>
<name>A0A917S4F6_9ACTN</name>
<dbReference type="RefSeq" id="WP_188894196.1">
    <property type="nucleotide sequence ID" value="NZ_BMMZ01000002.1"/>
</dbReference>
<dbReference type="InterPro" id="IPR012341">
    <property type="entry name" value="6hp_glycosidase-like_sf"/>
</dbReference>
<evidence type="ECO:0000313" key="2">
    <source>
        <dbReference type="EMBL" id="GGL54763.1"/>
    </source>
</evidence>
<gene>
    <name evidence="2" type="ORF">GCM10011575_11420</name>
</gene>
<dbReference type="InterPro" id="IPR054491">
    <property type="entry name" value="MGH1-like_GH"/>
</dbReference>
<protein>
    <submittedName>
        <fullName evidence="2">Glucosidase</fullName>
    </submittedName>
</protein>
<dbReference type="PANTHER" id="PTHR10412">
    <property type="entry name" value="MANNOSYL-OLIGOSACCHARIDE GLUCOSIDASE"/>
    <property type="match status" value="1"/>
</dbReference>
<keyword evidence="3" id="KW-1185">Reference proteome</keyword>
<evidence type="ECO:0000313" key="3">
    <source>
        <dbReference type="Proteomes" id="UP000613840"/>
    </source>
</evidence>
<sequence>MTAEHDRLARVVAPTGGAPDEGWRLWGPYLAGRQWGTVREDYSADGDAWDNFDFDQAQHRAYRWGEDGIGGICDRYGFLNLAVALWNGNDDRLKERYFGLSNGQGNHGEDAKEYWWHLDATPTHSYAELLYRYPQQAFPYADLRAENDRRGYGDEEYELADTGILADDRFFDVLVTHAKASPTDIVIEISATNHGPDPARLDLVPQIWFRNTWSWGDPRKPSITGTGSATDGLTLSHGFLGDYRLTWQADTEPEVLRCDNETNTVAAFGSDLHQATYPKDAVERAIVYGDRSGLAPDDIPVTKAALRWSFPEIQPGATVTVRVRLTAQEPAPGRHAANIEDYVTPRRVAEVRKAEADEFYDAVIGAEATAEDRATARRAFAGLLWCKQLFRYDVRRWLDGDPGQPTPPPQRLQRQPLGRNTDWTHLYLADIISMPDEWEYPWFASWDLAFHCVALAHIDPGFAKDQLTLICREWAMHPNGQLPAYEWNFSDVNPPVHAWAAWQVYQLDGARDREFLTHIAAKLLLNFGWWVNRKDTDDSYLFEGGFLGMDNIGLFDRSDPLPDGHHLEQSDATSWMAFFCLGMLAISWELARTDRGWDGIASKFLEHFLLISEAMTSAGNAAVELWNESDGFYYDAVVFPDGTSRQIPVRTMVGLLPLVAVAVQPDWVEDTLPDFTERLGWLARHRPQLTDAVLHVHDQTTLALLDQDRLQKLLTRLLDEQEFLSPHGIRAVSTVYRTPVTMEVEGVSRTLAYTPAESDSGLFGGNSNWRGPVWFPVNVLITDALRSHALRDLDDVGFPTGSGSVRDLAAVADAIDDRLISLFRIGPDGRRPSDPRHVPTGPLWQAHPTFSEYFHGDEGRGLGASHQTGWTAVVAHLICQQAQRTTQQKEIGK</sequence>